<keyword evidence="1" id="KW-0479">Metal-binding</keyword>
<accession>A0A7C4RR51</accession>
<comment type="caution">
    <text evidence="5">The sequence shown here is derived from an EMBL/GenBank/DDBJ whole genome shotgun (WGS) entry which is preliminary data.</text>
</comment>
<dbReference type="InterPro" id="IPR017896">
    <property type="entry name" value="4Fe4S_Fe-S-bd"/>
</dbReference>
<keyword evidence="2" id="KW-0408">Iron</keyword>
<dbReference type="PANTHER" id="PTHR40447:SF1">
    <property type="entry name" value="ANAEROBIC SULFITE REDUCTASE SUBUNIT A"/>
    <property type="match status" value="1"/>
</dbReference>
<dbReference type="GO" id="GO:0046872">
    <property type="term" value="F:metal ion binding"/>
    <property type="evidence" value="ECO:0007669"/>
    <property type="project" value="UniProtKB-KW"/>
</dbReference>
<feature type="domain" description="4Fe-4S ferredoxin-type" evidence="4">
    <location>
        <begin position="230"/>
        <end position="262"/>
    </location>
</feature>
<dbReference type="InterPro" id="IPR017900">
    <property type="entry name" value="4Fe4S_Fe_S_CS"/>
</dbReference>
<evidence type="ECO:0000259" key="4">
    <source>
        <dbReference type="PROSITE" id="PS51379"/>
    </source>
</evidence>
<feature type="domain" description="4Fe-4S ferredoxin-type" evidence="4">
    <location>
        <begin position="307"/>
        <end position="339"/>
    </location>
</feature>
<dbReference type="Gene3D" id="1.10.1060.10">
    <property type="entry name" value="Alpha-helical ferredoxin"/>
    <property type="match status" value="1"/>
</dbReference>
<evidence type="ECO:0000256" key="2">
    <source>
        <dbReference type="ARBA" id="ARBA00023004"/>
    </source>
</evidence>
<dbReference type="SUPFAM" id="SSF46548">
    <property type="entry name" value="alpha-helical ferredoxin"/>
    <property type="match status" value="1"/>
</dbReference>
<gene>
    <name evidence="5" type="ORF">ENS29_04180</name>
</gene>
<dbReference type="GO" id="GO:0051536">
    <property type="term" value="F:iron-sulfur cluster binding"/>
    <property type="evidence" value="ECO:0007669"/>
    <property type="project" value="UniProtKB-KW"/>
</dbReference>
<evidence type="ECO:0000256" key="3">
    <source>
        <dbReference type="ARBA" id="ARBA00023014"/>
    </source>
</evidence>
<evidence type="ECO:0000256" key="1">
    <source>
        <dbReference type="ARBA" id="ARBA00022723"/>
    </source>
</evidence>
<dbReference type="PROSITE" id="PS00198">
    <property type="entry name" value="4FE4S_FER_1"/>
    <property type="match status" value="1"/>
</dbReference>
<protein>
    <submittedName>
        <fullName evidence="5">4Fe-4S ferredoxin</fullName>
    </submittedName>
</protein>
<organism evidence="5">
    <name type="scientific">Desulfatirhabdium butyrativorans</name>
    <dbReference type="NCBI Taxonomy" id="340467"/>
    <lineage>
        <taxon>Bacteria</taxon>
        <taxon>Pseudomonadati</taxon>
        <taxon>Thermodesulfobacteriota</taxon>
        <taxon>Desulfobacteria</taxon>
        <taxon>Desulfobacterales</taxon>
        <taxon>Desulfatirhabdiaceae</taxon>
        <taxon>Desulfatirhabdium</taxon>
    </lineage>
</organism>
<dbReference type="Pfam" id="PF17179">
    <property type="entry name" value="Fer4_22"/>
    <property type="match status" value="1"/>
</dbReference>
<evidence type="ECO:0000313" key="5">
    <source>
        <dbReference type="EMBL" id="HGU32036.1"/>
    </source>
</evidence>
<dbReference type="InterPro" id="IPR009051">
    <property type="entry name" value="Helical_ferredxn"/>
</dbReference>
<name>A0A7C4RR51_9BACT</name>
<sequence length="354" mass="39407">MKVIHISKTEWQGGLDKARSGYGLYGPVRQGQDDPVFRPLGPGEFPEMSFKNTKMSPKELVHPQSEPLFRYTLDPQAPDHDILKEVPKDASPKAIIAVRPCDADAFLLVRRNFDTPVYKDPYWVTAYESFTKIGLACNQACSATAFCTSAGSGPFSDAGVDVLLIDTGDAYLAKVITEKGEQFLDACGFSAPAADGEARIASLREKAEATISSFVHTDKLREQTTIELYDAPFWEDVSFACINCGTCTYSCPTCWCFDIQDETRGKQGVRMRNWDSCMYPLFTLHGSGHNPRGTKLHRVRQRFMHKLKYYVDKYQDGIQCVGCGRCIRLCPVNIDIRNVCNMMNGYTACACAAS</sequence>
<dbReference type="PANTHER" id="PTHR40447">
    <property type="entry name" value="ANAEROBIC SULFITE REDUCTASE SUBUNIT A"/>
    <property type="match status" value="1"/>
</dbReference>
<dbReference type="PROSITE" id="PS51379">
    <property type="entry name" value="4FE4S_FER_2"/>
    <property type="match status" value="2"/>
</dbReference>
<reference evidence="5" key="1">
    <citation type="journal article" date="2020" name="mSystems">
        <title>Genome- and Community-Level Interaction Insights into Carbon Utilization and Element Cycling Functions of Hydrothermarchaeota in Hydrothermal Sediment.</title>
        <authorList>
            <person name="Zhou Z."/>
            <person name="Liu Y."/>
            <person name="Xu W."/>
            <person name="Pan J."/>
            <person name="Luo Z.H."/>
            <person name="Li M."/>
        </authorList>
    </citation>
    <scope>NUCLEOTIDE SEQUENCE [LARGE SCALE GENOMIC DNA]</scope>
    <source>
        <strain evidence="5">SpSt-477</strain>
    </source>
</reference>
<keyword evidence="3" id="KW-0411">Iron-sulfur</keyword>
<dbReference type="AlphaFoldDB" id="A0A7C4RR51"/>
<proteinExistence type="predicted"/>
<dbReference type="EMBL" id="DSUH01000092">
    <property type="protein sequence ID" value="HGU32036.1"/>
    <property type="molecule type" value="Genomic_DNA"/>
</dbReference>